<evidence type="ECO:0000259" key="1">
    <source>
        <dbReference type="PROSITE" id="PS50004"/>
    </source>
</evidence>
<reference evidence="2" key="1">
    <citation type="journal article" date="2021" name="bioRxiv">
        <title>Whole Genome Assembly and Annotation of Northern Wild Rice, Zizania palustris L., Supports a Whole Genome Duplication in the Zizania Genus.</title>
        <authorList>
            <person name="Haas M."/>
            <person name="Kono T."/>
            <person name="Macchietto M."/>
            <person name="Millas R."/>
            <person name="McGilp L."/>
            <person name="Shao M."/>
            <person name="Duquette J."/>
            <person name="Hirsch C.N."/>
            <person name="Kimball J."/>
        </authorList>
    </citation>
    <scope>NUCLEOTIDE SEQUENCE</scope>
    <source>
        <tissue evidence="2">Fresh leaf tissue</tissue>
    </source>
</reference>
<evidence type="ECO:0000313" key="3">
    <source>
        <dbReference type="Proteomes" id="UP000729402"/>
    </source>
</evidence>
<dbReference type="Proteomes" id="UP000729402">
    <property type="component" value="Unassembled WGS sequence"/>
</dbReference>
<protein>
    <recommendedName>
        <fullName evidence="1">C2 domain-containing protein</fullName>
    </recommendedName>
</protein>
<feature type="domain" description="C2" evidence="1">
    <location>
        <begin position="1"/>
        <end position="87"/>
    </location>
</feature>
<dbReference type="OrthoDB" id="67700at2759"/>
<dbReference type="PROSITE" id="PS50004">
    <property type="entry name" value="C2"/>
    <property type="match status" value="1"/>
</dbReference>
<gene>
    <name evidence="2" type="ORF">GUJ93_ZPchr0013g36404</name>
</gene>
<sequence>MVHVNDSSHPLHEIATSQAVVAKTSLSPIWDEEPDFLIGDVTEKLIVSMLNEDKYLSNDFLGRAKVSLAMPWRPMTSHSALPDSMWMRIWNRLFQMSKSIQSQNRVG</sequence>
<comment type="caution">
    <text evidence="2">The sequence shown here is derived from an EMBL/GenBank/DDBJ whole genome shotgun (WGS) entry which is preliminary data.</text>
</comment>
<accession>A0A8J6BZB8</accession>
<evidence type="ECO:0000313" key="2">
    <source>
        <dbReference type="EMBL" id="KAG8099839.1"/>
    </source>
</evidence>
<dbReference type="InterPro" id="IPR000008">
    <property type="entry name" value="C2_dom"/>
</dbReference>
<dbReference type="Pfam" id="PF00168">
    <property type="entry name" value="C2"/>
    <property type="match status" value="1"/>
</dbReference>
<dbReference type="AlphaFoldDB" id="A0A8J6BZB8"/>
<dbReference type="EMBL" id="JAAALK010000079">
    <property type="protein sequence ID" value="KAG8099839.1"/>
    <property type="molecule type" value="Genomic_DNA"/>
</dbReference>
<organism evidence="2 3">
    <name type="scientific">Zizania palustris</name>
    <name type="common">Northern wild rice</name>
    <dbReference type="NCBI Taxonomy" id="103762"/>
    <lineage>
        <taxon>Eukaryota</taxon>
        <taxon>Viridiplantae</taxon>
        <taxon>Streptophyta</taxon>
        <taxon>Embryophyta</taxon>
        <taxon>Tracheophyta</taxon>
        <taxon>Spermatophyta</taxon>
        <taxon>Magnoliopsida</taxon>
        <taxon>Liliopsida</taxon>
        <taxon>Poales</taxon>
        <taxon>Poaceae</taxon>
        <taxon>BOP clade</taxon>
        <taxon>Oryzoideae</taxon>
        <taxon>Oryzeae</taxon>
        <taxon>Zizaniinae</taxon>
        <taxon>Zizania</taxon>
    </lineage>
</organism>
<keyword evidence="3" id="KW-1185">Reference proteome</keyword>
<proteinExistence type="predicted"/>
<name>A0A8J6BZB8_ZIZPA</name>
<reference evidence="2" key="2">
    <citation type="submission" date="2021-02" db="EMBL/GenBank/DDBJ databases">
        <authorList>
            <person name="Kimball J.A."/>
            <person name="Haas M.W."/>
            <person name="Macchietto M."/>
            <person name="Kono T."/>
            <person name="Duquette J."/>
            <person name="Shao M."/>
        </authorList>
    </citation>
    <scope>NUCLEOTIDE SEQUENCE</scope>
    <source>
        <tissue evidence="2">Fresh leaf tissue</tissue>
    </source>
</reference>